<dbReference type="InterPro" id="IPR000086">
    <property type="entry name" value="NUDIX_hydrolase_dom"/>
</dbReference>
<evidence type="ECO:0000313" key="3">
    <source>
        <dbReference type="EMBL" id="OGM00548.1"/>
    </source>
</evidence>
<proteinExistence type="predicted"/>
<dbReference type="GO" id="GO:0005829">
    <property type="term" value="C:cytosol"/>
    <property type="evidence" value="ECO:0007669"/>
    <property type="project" value="TreeGrafter"/>
</dbReference>
<protein>
    <recommendedName>
        <fullName evidence="2">Nudix hydrolase domain-containing protein</fullName>
    </recommendedName>
</protein>
<dbReference type="STRING" id="1802424.A2480_02500"/>
<evidence type="ECO:0000259" key="2">
    <source>
        <dbReference type="PROSITE" id="PS51462"/>
    </source>
</evidence>
<dbReference type="Proteomes" id="UP000176988">
    <property type="component" value="Unassembled WGS sequence"/>
</dbReference>
<reference evidence="3 4" key="1">
    <citation type="journal article" date="2016" name="Nat. Commun.">
        <title>Thousands of microbial genomes shed light on interconnected biogeochemical processes in an aquifer system.</title>
        <authorList>
            <person name="Anantharaman K."/>
            <person name="Brown C.T."/>
            <person name="Hug L.A."/>
            <person name="Sharon I."/>
            <person name="Castelle C.J."/>
            <person name="Probst A.J."/>
            <person name="Thomas B.C."/>
            <person name="Singh A."/>
            <person name="Wilkins M.J."/>
            <person name="Karaoz U."/>
            <person name="Brodie E.L."/>
            <person name="Williams K.H."/>
            <person name="Hubbard S.S."/>
            <person name="Banfield J.F."/>
        </authorList>
    </citation>
    <scope>NUCLEOTIDE SEQUENCE [LARGE SCALE GENOMIC DNA]</scope>
</reference>
<dbReference type="AlphaFoldDB" id="A0A1F7WEB1"/>
<accession>A0A1F7WEB1</accession>
<dbReference type="Gene3D" id="3.90.79.10">
    <property type="entry name" value="Nucleoside Triphosphate Pyrophosphohydrolase"/>
    <property type="match status" value="1"/>
</dbReference>
<organism evidence="3 4">
    <name type="scientific">Candidatus Uhrbacteria bacterium RIFOXYC2_FULL_47_19</name>
    <dbReference type="NCBI Taxonomy" id="1802424"/>
    <lineage>
        <taxon>Bacteria</taxon>
        <taxon>Candidatus Uhriibacteriota</taxon>
    </lineage>
</organism>
<dbReference type="GO" id="GO:0035539">
    <property type="term" value="F:8-oxo-7,8-dihydrodeoxyguanosine triphosphate pyrophosphatase activity"/>
    <property type="evidence" value="ECO:0007669"/>
    <property type="project" value="TreeGrafter"/>
</dbReference>
<evidence type="ECO:0000313" key="4">
    <source>
        <dbReference type="Proteomes" id="UP000176988"/>
    </source>
</evidence>
<feature type="domain" description="Nudix hydrolase" evidence="2">
    <location>
        <begin position="7"/>
        <end position="138"/>
    </location>
</feature>
<comment type="caution">
    <text evidence="3">The sequence shown here is derived from an EMBL/GenBank/DDBJ whole genome shotgun (WGS) entry which is preliminary data.</text>
</comment>
<name>A0A1F7WEB1_9BACT</name>
<keyword evidence="1" id="KW-0378">Hydrolase</keyword>
<dbReference type="Pfam" id="PF00293">
    <property type="entry name" value="NUDIX"/>
    <property type="match status" value="1"/>
</dbReference>
<dbReference type="InterPro" id="IPR015797">
    <property type="entry name" value="NUDIX_hydrolase-like_dom_sf"/>
</dbReference>
<dbReference type="CDD" id="cd04678">
    <property type="entry name" value="NUDIX_MTH2_Nudt15"/>
    <property type="match status" value="1"/>
</dbReference>
<dbReference type="FunFam" id="3.90.79.10:FF:000060">
    <property type="entry name" value="Nudix hydrolase 1"/>
    <property type="match status" value="1"/>
</dbReference>
<dbReference type="EMBL" id="MGFG01000030">
    <property type="protein sequence ID" value="OGM00548.1"/>
    <property type="molecule type" value="Genomic_DNA"/>
</dbReference>
<dbReference type="SUPFAM" id="SSF55811">
    <property type="entry name" value="Nudix"/>
    <property type="match status" value="1"/>
</dbReference>
<dbReference type="InterPro" id="IPR020084">
    <property type="entry name" value="NUDIX_hydrolase_CS"/>
</dbReference>
<gene>
    <name evidence="3" type="ORF">A2480_02500</name>
</gene>
<dbReference type="PROSITE" id="PS00893">
    <property type="entry name" value="NUDIX_BOX"/>
    <property type="match status" value="1"/>
</dbReference>
<dbReference type="PROSITE" id="PS51462">
    <property type="entry name" value="NUDIX"/>
    <property type="match status" value="1"/>
</dbReference>
<dbReference type="PANTHER" id="PTHR16099">
    <property type="entry name" value="8-OXO-DGTP DIPHOSPHATES NUDT15"/>
    <property type="match status" value="1"/>
</dbReference>
<dbReference type="PANTHER" id="PTHR16099:SF5">
    <property type="entry name" value="NUCLEOTIDE TRIPHOSPHATE DIPHOSPHATASE NUDT15"/>
    <property type="match status" value="1"/>
</dbReference>
<sequence length="153" mass="17593">MPDNDNYPRIGVGVMIQNEQGEVLMGLRKGAHGAGEWCFAGGHLDFGETIFETAQREVLEETGLRVTITKLFSVSDDFRYIKSNNRHYVTIGVLAKYLEGQPQIMEPDRCCEWRWFSLNALPNNLFEGTKWMVQNFKNEKIYDPARISEKITN</sequence>
<evidence type="ECO:0000256" key="1">
    <source>
        <dbReference type="ARBA" id="ARBA00022801"/>
    </source>
</evidence>
<dbReference type="GO" id="GO:0006203">
    <property type="term" value="P:dGTP catabolic process"/>
    <property type="evidence" value="ECO:0007669"/>
    <property type="project" value="TreeGrafter"/>
</dbReference>